<keyword evidence="4 9" id="KW-0349">Heme</keyword>
<dbReference type="Pfam" id="PF00067">
    <property type="entry name" value="p450"/>
    <property type="match status" value="1"/>
</dbReference>
<dbReference type="OrthoDB" id="2789670at2759"/>
<dbReference type="InterPro" id="IPR001128">
    <property type="entry name" value="Cyt_P450"/>
</dbReference>
<dbReference type="KEGG" id="hir:HETIRDRAFT_149028"/>
<evidence type="ECO:0000256" key="3">
    <source>
        <dbReference type="ARBA" id="ARBA00010617"/>
    </source>
</evidence>
<dbReference type="AlphaFoldDB" id="W4JP56"/>
<evidence type="ECO:0000256" key="8">
    <source>
        <dbReference type="ARBA" id="ARBA00023033"/>
    </source>
</evidence>
<evidence type="ECO:0000256" key="6">
    <source>
        <dbReference type="ARBA" id="ARBA00023002"/>
    </source>
</evidence>
<keyword evidence="7 9" id="KW-0408">Iron</keyword>
<dbReference type="PRINTS" id="PR00385">
    <property type="entry name" value="P450"/>
</dbReference>
<dbReference type="InterPro" id="IPR036396">
    <property type="entry name" value="Cyt_P450_sf"/>
</dbReference>
<dbReference type="GO" id="GO:0016705">
    <property type="term" value="F:oxidoreductase activity, acting on paired donors, with incorporation or reduction of molecular oxygen"/>
    <property type="evidence" value="ECO:0007669"/>
    <property type="project" value="InterPro"/>
</dbReference>
<keyword evidence="13" id="KW-1185">Reference proteome</keyword>
<evidence type="ECO:0000313" key="12">
    <source>
        <dbReference type="EMBL" id="ETW74855.1"/>
    </source>
</evidence>
<dbReference type="RefSeq" id="XP_009553326.1">
    <property type="nucleotide sequence ID" value="XM_009555031.1"/>
</dbReference>
<dbReference type="SUPFAM" id="SSF48264">
    <property type="entry name" value="Cytochrome P450"/>
    <property type="match status" value="1"/>
</dbReference>
<evidence type="ECO:0000256" key="4">
    <source>
        <dbReference type="ARBA" id="ARBA00022617"/>
    </source>
</evidence>
<dbReference type="HOGENOM" id="CLU_001570_2_3_1"/>
<accession>W4JP56</accession>
<evidence type="ECO:0000256" key="7">
    <source>
        <dbReference type="ARBA" id="ARBA00023004"/>
    </source>
</evidence>
<comment type="similarity">
    <text evidence="3 10">Belongs to the cytochrome P450 family.</text>
</comment>
<protein>
    <submittedName>
        <fullName evidence="12">Cytochrome P450 monooxygenase 65</fullName>
    </submittedName>
</protein>
<keyword evidence="11" id="KW-0472">Membrane</keyword>
<dbReference type="Proteomes" id="UP000030671">
    <property type="component" value="Unassembled WGS sequence"/>
</dbReference>
<dbReference type="PROSITE" id="PS00086">
    <property type="entry name" value="CYTOCHROME_P450"/>
    <property type="match status" value="1"/>
</dbReference>
<keyword evidence="6 10" id="KW-0560">Oxidoreductase</keyword>
<dbReference type="EMBL" id="KI925467">
    <property type="protein sequence ID" value="ETW74855.1"/>
    <property type="molecule type" value="Genomic_DNA"/>
</dbReference>
<dbReference type="GO" id="GO:0020037">
    <property type="term" value="F:heme binding"/>
    <property type="evidence" value="ECO:0007669"/>
    <property type="project" value="InterPro"/>
</dbReference>
<feature type="transmembrane region" description="Helical" evidence="11">
    <location>
        <begin position="6"/>
        <end position="27"/>
    </location>
</feature>
<comment type="pathway">
    <text evidence="2">Secondary metabolite biosynthesis.</text>
</comment>
<dbReference type="InParanoid" id="W4JP56"/>
<dbReference type="eggNOG" id="KOG0156">
    <property type="taxonomic scope" value="Eukaryota"/>
</dbReference>
<organism evidence="12 13">
    <name type="scientific">Heterobasidion irregulare (strain TC 32-1)</name>
    <dbReference type="NCBI Taxonomy" id="747525"/>
    <lineage>
        <taxon>Eukaryota</taxon>
        <taxon>Fungi</taxon>
        <taxon>Dikarya</taxon>
        <taxon>Basidiomycota</taxon>
        <taxon>Agaricomycotina</taxon>
        <taxon>Agaricomycetes</taxon>
        <taxon>Russulales</taxon>
        <taxon>Bondarzewiaceae</taxon>
        <taxon>Heterobasidion</taxon>
        <taxon>Heterobasidion annosum species complex</taxon>
    </lineage>
</organism>
<dbReference type="CDD" id="cd11065">
    <property type="entry name" value="CYP64-like"/>
    <property type="match status" value="1"/>
</dbReference>
<dbReference type="STRING" id="747525.W4JP56"/>
<dbReference type="PANTHER" id="PTHR46300">
    <property type="entry name" value="P450, PUTATIVE (EUROFUNG)-RELATED-RELATED"/>
    <property type="match status" value="1"/>
</dbReference>
<evidence type="ECO:0000256" key="9">
    <source>
        <dbReference type="PIRSR" id="PIRSR602401-1"/>
    </source>
</evidence>
<dbReference type="Gene3D" id="1.10.630.10">
    <property type="entry name" value="Cytochrome P450"/>
    <property type="match status" value="1"/>
</dbReference>
<evidence type="ECO:0000256" key="5">
    <source>
        <dbReference type="ARBA" id="ARBA00022723"/>
    </source>
</evidence>
<sequence>MDAFYSAFPLLPVALVVPGLYLVHALFTRRRLPLPPGPRGWPVIGNLFDLPDHYRWIKFAEWGKKYGDIVYTSIVGRPIIILNSLRAADDILVERSVLNSDRPKSTFSGDMVGWNATLVMLNHGEPFRQTRRYIHQLIGTKVNVCQFEHAREIETRRFLLHMLEKPGDLQEGARIAISSFILRLSHGYTVDTTKPDPLVELARLAINDFTVANEPGALLVDSLPILRHIPDWFPGAGFKQMARDFRKTFQELVDVPFEFVKKQMSTGKALRSFTSAMLEEGASAEEQFLIKWTAISLDTGGVDTSVATICTLFLAMVLHPEVQKKAQAEIDAHIGPTRLPTWDDKEKLPYVSAVLKEVLRWNPPAPLGTPHTSSQDDAYGEYFIPKGATIVGNIWAMCHDERVYSEPMQFNPERFLGEDAEPDPFAAVFGFGRRACPGRQLAEVSLFVYAAMILASLDISRARDQHGAEIVPPAEFASNLISHPKPFKYRVGPRSPAAELLIRHVDEESPRSKGDAMLLPPHIQGIVAR</sequence>
<dbReference type="PANTHER" id="PTHR46300:SF7">
    <property type="entry name" value="P450, PUTATIVE (EUROFUNG)-RELATED"/>
    <property type="match status" value="1"/>
</dbReference>
<keyword evidence="11" id="KW-0812">Transmembrane</keyword>
<dbReference type="GeneID" id="20667318"/>
<keyword evidence="5 9" id="KW-0479">Metal-binding</keyword>
<dbReference type="PRINTS" id="PR00463">
    <property type="entry name" value="EP450I"/>
</dbReference>
<evidence type="ECO:0000313" key="13">
    <source>
        <dbReference type="Proteomes" id="UP000030671"/>
    </source>
</evidence>
<dbReference type="InterPro" id="IPR002401">
    <property type="entry name" value="Cyt_P450_E_grp-I"/>
</dbReference>
<feature type="binding site" description="axial binding residue" evidence="9">
    <location>
        <position position="436"/>
    </location>
    <ligand>
        <name>heme</name>
        <dbReference type="ChEBI" id="CHEBI:30413"/>
    </ligand>
    <ligandPart>
        <name>Fe</name>
        <dbReference type="ChEBI" id="CHEBI:18248"/>
    </ligandPart>
</feature>
<dbReference type="GO" id="GO:0005506">
    <property type="term" value="F:iron ion binding"/>
    <property type="evidence" value="ECO:0007669"/>
    <property type="project" value="InterPro"/>
</dbReference>
<dbReference type="GO" id="GO:0004497">
    <property type="term" value="F:monooxygenase activity"/>
    <property type="evidence" value="ECO:0007669"/>
    <property type="project" value="UniProtKB-KW"/>
</dbReference>
<evidence type="ECO:0000256" key="10">
    <source>
        <dbReference type="RuleBase" id="RU000461"/>
    </source>
</evidence>
<keyword evidence="8 10" id="KW-0503">Monooxygenase</keyword>
<name>W4JP56_HETIT</name>
<reference evidence="12 13" key="1">
    <citation type="journal article" date="2012" name="New Phytol.">
        <title>Insight into trade-off between wood decay and parasitism from the genome of a fungal forest pathogen.</title>
        <authorList>
            <person name="Olson A."/>
            <person name="Aerts A."/>
            <person name="Asiegbu F."/>
            <person name="Belbahri L."/>
            <person name="Bouzid O."/>
            <person name="Broberg A."/>
            <person name="Canback B."/>
            <person name="Coutinho P.M."/>
            <person name="Cullen D."/>
            <person name="Dalman K."/>
            <person name="Deflorio G."/>
            <person name="van Diepen L.T."/>
            <person name="Dunand C."/>
            <person name="Duplessis S."/>
            <person name="Durling M."/>
            <person name="Gonthier P."/>
            <person name="Grimwood J."/>
            <person name="Fossdal C.G."/>
            <person name="Hansson D."/>
            <person name="Henrissat B."/>
            <person name="Hietala A."/>
            <person name="Himmelstrand K."/>
            <person name="Hoffmeister D."/>
            <person name="Hogberg N."/>
            <person name="James T.Y."/>
            <person name="Karlsson M."/>
            <person name="Kohler A."/>
            <person name="Kues U."/>
            <person name="Lee Y.H."/>
            <person name="Lin Y.C."/>
            <person name="Lind M."/>
            <person name="Lindquist E."/>
            <person name="Lombard V."/>
            <person name="Lucas S."/>
            <person name="Lunden K."/>
            <person name="Morin E."/>
            <person name="Murat C."/>
            <person name="Park J."/>
            <person name="Raffaello T."/>
            <person name="Rouze P."/>
            <person name="Salamov A."/>
            <person name="Schmutz J."/>
            <person name="Solheim H."/>
            <person name="Stahlberg J."/>
            <person name="Velez H."/>
            <person name="de Vries R.P."/>
            <person name="Wiebenga A."/>
            <person name="Woodward S."/>
            <person name="Yakovlev I."/>
            <person name="Garbelotto M."/>
            <person name="Martin F."/>
            <person name="Grigoriev I.V."/>
            <person name="Stenlid J."/>
        </authorList>
    </citation>
    <scope>NUCLEOTIDE SEQUENCE [LARGE SCALE GENOMIC DNA]</scope>
    <source>
        <strain evidence="12 13">TC 32-1</strain>
    </source>
</reference>
<evidence type="ECO:0000256" key="2">
    <source>
        <dbReference type="ARBA" id="ARBA00005179"/>
    </source>
</evidence>
<gene>
    <name evidence="12" type="primary">cyp65</name>
    <name evidence="12" type="ORF">HETIRDRAFT_149028</name>
</gene>
<proteinExistence type="inferred from homology"/>
<evidence type="ECO:0000256" key="1">
    <source>
        <dbReference type="ARBA" id="ARBA00001971"/>
    </source>
</evidence>
<comment type="cofactor">
    <cofactor evidence="1 9">
        <name>heme</name>
        <dbReference type="ChEBI" id="CHEBI:30413"/>
    </cofactor>
</comment>
<keyword evidence="11" id="KW-1133">Transmembrane helix</keyword>
<dbReference type="InterPro" id="IPR050364">
    <property type="entry name" value="Cytochrome_P450_fung"/>
</dbReference>
<evidence type="ECO:0000256" key="11">
    <source>
        <dbReference type="SAM" id="Phobius"/>
    </source>
</evidence>
<dbReference type="InterPro" id="IPR017972">
    <property type="entry name" value="Cyt_P450_CS"/>
</dbReference>